<dbReference type="Gramene" id="OIT05031">
    <property type="protein sequence ID" value="OIT05031"/>
    <property type="gene ID" value="A4A49_28748"/>
</dbReference>
<proteinExistence type="inferred from homology"/>
<dbReference type="OMA" id="REACNPR"/>
<dbReference type="SMART" id="SM00389">
    <property type="entry name" value="HOX"/>
    <property type="match status" value="1"/>
</dbReference>
<dbReference type="CDD" id="cd00086">
    <property type="entry name" value="homeodomain"/>
    <property type="match status" value="1"/>
</dbReference>
<dbReference type="SUPFAM" id="SSF46689">
    <property type="entry name" value="Homeodomain-like"/>
    <property type="match status" value="1"/>
</dbReference>
<dbReference type="InterPro" id="IPR050224">
    <property type="entry name" value="TALE_homeobox"/>
</dbReference>
<name>A0A1J6J587_NICAT</name>
<feature type="DNA-binding region" description="Homeobox" evidence="8">
    <location>
        <begin position="339"/>
        <end position="401"/>
    </location>
</feature>
<keyword evidence="11" id="KW-1185">Reference proteome</keyword>
<dbReference type="InterPro" id="IPR006563">
    <property type="entry name" value="POX_dom"/>
</dbReference>
<evidence type="ECO:0000256" key="7">
    <source>
        <dbReference type="ARBA" id="ARBA00023242"/>
    </source>
</evidence>
<evidence type="ECO:0000313" key="11">
    <source>
        <dbReference type="Proteomes" id="UP000187609"/>
    </source>
</evidence>
<evidence type="ECO:0000256" key="3">
    <source>
        <dbReference type="ARBA" id="ARBA00023015"/>
    </source>
</evidence>
<dbReference type="Gene3D" id="1.10.10.60">
    <property type="entry name" value="Homeodomain-like"/>
    <property type="match status" value="1"/>
</dbReference>
<dbReference type="KEGG" id="nau:109224670"/>
<keyword evidence="4 8" id="KW-0238">DNA-binding</keyword>
<accession>A0A1J6J587</accession>
<evidence type="ECO:0000313" key="10">
    <source>
        <dbReference type="EMBL" id="OIT05031.1"/>
    </source>
</evidence>
<evidence type="ECO:0000256" key="6">
    <source>
        <dbReference type="ARBA" id="ARBA00023163"/>
    </source>
</evidence>
<keyword evidence="3" id="KW-0805">Transcription regulation</keyword>
<evidence type="ECO:0000256" key="1">
    <source>
        <dbReference type="ARBA" id="ARBA00004123"/>
    </source>
</evidence>
<dbReference type="AlphaFoldDB" id="A0A1J6J587"/>
<comment type="similarity">
    <text evidence="2">Belongs to the TALE/BELL homeobox family.</text>
</comment>
<evidence type="ECO:0000256" key="2">
    <source>
        <dbReference type="ARBA" id="ARBA00006454"/>
    </source>
</evidence>
<comment type="caution">
    <text evidence="10">The sequence shown here is derived from an EMBL/GenBank/DDBJ whole genome shotgun (WGS) entry which is preliminary data.</text>
</comment>
<dbReference type="GO" id="GO:0005634">
    <property type="term" value="C:nucleus"/>
    <property type="evidence" value="ECO:0007669"/>
    <property type="project" value="UniProtKB-SubCell"/>
</dbReference>
<dbReference type="Proteomes" id="UP000187609">
    <property type="component" value="Unassembled WGS sequence"/>
</dbReference>
<feature type="domain" description="Homeobox" evidence="9">
    <location>
        <begin position="337"/>
        <end position="400"/>
    </location>
</feature>
<keyword evidence="5 8" id="KW-0371">Homeobox</keyword>
<keyword evidence="6" id="KW-0804">Transcription</keyword>
<comment type="subcellular location">
    <subcellularLocation>
        <location evidence="1 8">Nucleus</location>
    </subcellularLocation>
</comment>
<gene>
    <name evidence="10" type="primary">BLH11</name>
    <name evidence="10" type="ORF">A4A49_28748</name>
</gene>
<dbReference type="PANTHER" id="PTHR11850">
    <property type="entry name" value="HOMEOBOX PROTEIN TRANSCRIPTION FACTORS"/>
    <property type="match status" value="1"/>
</dbReference>
<dbReference type="EMBL" id="MJEQ01037185">
    <property type="protein sequence ID" value="OIT05031.1"/>
    <property type="molecule type" value="Genomic_DNA"/>
</dbReference>
<dbReference type="InterPro" id="IPR001356">
    <property type="entry name" value="HD"/>
</dbReference>
<sequence length="432" mass="48848">MVSTDSPPPTHSSILHQFINSDSITSQIGSQHFDIYQSGLSANTTTYQPPGVLSRSIEFVNPTHFTTDSDVNNSRHLMDLLGASHDANQQAQRLSLSLSSHSLVSSLNCRERALSSSFTNPSYISQEIDHRNNEFSFSAAAMNQSFSNVCGTESFVSAIGNSKYLKPAQSLLEELVCAGGKTTDLSNEKFIRRLSRNSKKGSLSLRAMLKAEIPSNELFNERHELYVKIMKLITLLEEVERRYEQYYRHMDEITSTFEVIAGFGAGKPYTALALQAMSRHFSCLRDAIISQIYVIRQKMPRDVPKISSGLSHLSLFEKETLQNRMSLQQLGIIQSNRQAWRPIRGLPETSVAILRSWLFEHFLHPYPNDSEKLMLASQTGLSKNQVSNWFINARVRLWKPMIEEMYKEEFAESSVDSDPFLNREGVTDSAEE</sequence>
<dbReference type="Pfam" id="PF05920">
    <property type="entry name" value="Homeobox_KN"/>
    <property type="match status" value="1"/>
</dbReference>
<dbReference type="InterPro" id="IPR008422">
    <property type="entry name" value="KN_HD"/>
</dbReference>
<dbReference type="PROSITE" id="PS50071">
    <property type="entry name" value="HOMEOBOX_2"/>
    <property type="match status" value="1"/>
</dbReference>
<dbReference type="Pfam" id="PF07526">
    <property type="entry name" value="POX"/>
    <property type="match status" value="1"/>
</dbReference>
<dbReference type="GeneID" id="109224670"/>
<reference evidence="10" key="1">
    <citation type="submission" date="2016-11" db="EMBL/GenBank/DDBJ databases">
        <title>The genome of Nicotiana attenuata.</title>
        <authorList>
            <person name="Xu S."/>
            <person name="Brockmoeller T."/>
            <person name="Gaquerel E."/>
            <person name="Navarro A."/>
            <person name="Kuhl H."/>
            <person name="Gase K."/>
            <person name="Ling Z."/>
            <person name="Zhou W."/>
            <person name="Kreitzer C."/>
            <person name="Stanke M."/>
            <person name="Tang H."/>
            <person name="Lyons E."/>
            <person name="Pandey P."/>
            <person name="Pandey S.P."/>
            <person name="Timmermann B."/>
            <person name="Baldwin I.T."/>
        </authorList>
    </citation>
    <scope>NUCLEOTIDE SEQUENCE [LARGE SCALE GENOMIC DNA]</scope>
    <source>
        <strain evidence="10">UT</strain>
    </source>
</reference>
<dbReference type="SMART" id="SM00574">
    <property type="entry name" value="POX"/>
    <property type="match status" value="1"/>
</dbReference>
<evidence type="ECO:0000256" key="8">
    <source>
        <dbReference type="PROSITE-ProRule" id="PRU00108"/>
    </source>
</evidence>
<dbReference type="GO" id="GO:0003677">
    <property type="term" value="F:DNA binding"/>
    <property type="evidence" value="ECO:0007669"/>
    <property type="project" value="UniProtKB-UniRule"/>
</dbReference>
<evidence type="ECO:0000256" key="5">
    <source>
        <dbReference type="ARBA" id="ARBA00023155"/>
    </source>
</evidence>
<organism evidence="10 11">
    <name type="scientific">Nicotiana attenuata</name>
    <name type="common">Coyote tobacco</name>
    <dbReference type="NCBI Taxonomy" id="49451"/>
    <lineage>
        <taxon>Eukaryota</taxon>
        <taxon>Viridiplantae</taxon>
        <taxon>Streptophyta</taxon>
        <taxon>Embryophyta</taxon>
        <taxon>Tracheophyta</taxon>
        <taxon>Spermatophyta</taxon>
        <taxon>Magnoliopsida</taxon>
        <taxon>eudicotyledons</taxon>
        <taxon>Gunneridae</taxon>
        <taxon>Pentapetalae</taxon>
        <taxon>asterids</taxon>
        <taxon>lamiids</taxon>
        <taxon>Solanales</taxon>
        <taxon>Solanaceae</taxon>
        <taxon>Nicotianoideae</taxon>
        <taxon>Nicotianeae</taxon>
        <taxon>Nicotiana</taxon>
    </lineage>
</organism>
<dbReference type="OrthoDB" id="10056939at2759"/>
<dbReference type="GO" id="GO:0006355">
    <property type="term" value="P:regulation of DNA-templated transcription"/>
    <property type="evidence" value="ECO:0007669"/>
    <property type="project" value="InterPro"/>
</dbReference>
<dbReference type="SMR" id="A0A1J6J587"/>
<dbReference type="InterPro" id="IPR009057">
    <property type="entry name" value="Homeodomain-like_sf"/>
</dbReference>
<evidence type="ECO:0000259" key="9">
    <source>
        <dbReference type="PROSITE" id="PS50071"/>
    </source>
</evidence>
<evidence type="ECO:0000256" key="4">
    <source>
        <dbReference type="ARBA" id="ARBA00023125"/>
    </source>
</evidence>
<protein>
    <submittedName>
        <fullName evidence="10">Bel1-like homeodomain protein 11</fullName>
    </submittedName>
</protein>
<keyword evidence="7 8" id="KW-0539">Nucleus</keyword>